<organism evidence="5 6">
    <name type="scientific">Endobacterium cereale</name>
    <dbReference type="NCBI Taxonomy" id="2663029"/>
    <lineage>
        <taxon>Bacteria</taxon>
        <taxon>Pseudomonadati</taxon>
        <taxon>Pseudomonadota</taxon>
        <taxon>Alphaproteobacteria</taxon>
        <taxon>Hyphomicrobiales</taxon>
        <taxon>Rhizobiaceae</taxon>
        <taxon>Endobacterium</taxon>
    </lineage>
</organism>
<dbReference type="InterPro" id="IPR036388">
    <property type="entry name" value="WH-like_DNA-bd_sf"/>
</dbReference>
<comment type="caution">
    <text evidence="5">The sequence shown here is derived from an EMBL/GenBank/DDBJ whole genome shotgun (WGS) entry which is preliminary data.</text>
</comment>
<evidence type="ECO:0000313" key="6">
    <source>
        <dbReference type="Proteomes" id="UP000435138"/>
    </source>
</evidence>
<dbReference type="InterPro" id="IPR002577">
    <property type="entry name" value="HTH_HxlR"/>
</dbReference>
<reference evidence="5 6" key="1">
    <citation type="submission" date="2019-11" db="EMBL/GenBank/DDBJ databases">
        <title>Genome analysis of Rhizobacterium cereale a novel genus and species isolated from maize roots in North Spain.</title>
        <authorList>
            <person name="Menendez E."/>
            <person name="Flores-Felix J.D."/>
            <person name="Ramirez-Bahena M.-H."/>
            <person name="Igual J.M."/>
            <person name="Garcia-Fraile P."/>
            <person name="Peix A."/>
            <person name="Velazquez E."/>
        </authorList>
    </citation>
    <scope>NUCLEOTIDE SEQUENCE [LARGE SCALE GENOMIC DNA]</scope>
    <source>
        <strain evidence="5 6">RZME27</strain>
    </source>
</reference>
<keyword evidence="2" id="KW-0238">DNA-binding</keyword>
<keyword evidence="1" id="KW-0805">Transcription regulation</keyword>
<evidence type="ECO:0000259" key="4">
    <source>
        <dbReference type="PROSITE" id="PS51118"/>
    </source>
</evidence>
<dbReference type="EMBL" id="WIXI01000044">
    <property type="protein sequence ID" value="MQY47258.1"/>
    <property type="molecule type" value="Genomic_DNA"/>
</dbReference>
<name>A0A6A8ABE3_9HYPH</name>
<dbReference type="Pfam" id="PF01638">
    <property type="entry name" value="HxlR"/>
    <property type="match status" value="1"/>
</dbReference>
<dbReference type="InterPro" id="IPR036390">
    <property type="entry name" value="WH_DNA-bd_sf"/>
</dbReference>
<evidence type="ECO:0000256" key="1">
    <source>
        <dbReference type="ARBA" id="ARBA00023015"/>
    </source>
</evidence>
<dbReference type="Proteomes" id="UP000435138">
    <property type="component" value="Unassembled WGS sequence"/>
</dbReference>
<keyword evidence="6" id="KW-1185">Reference proteome</keyword>
<dbReference type="SUPFAM" id="SSF46785">
    <property type="entry name" value="Winged helix' DNA-binding domain"/>
    <property type="match status" value="1"/>
</dbReference>
<accession>A0A6A8ABE3</accession>
<feature type="domain" description="HTH hxlR-type" evidence="4">
    <location>
        <begin position="25"/>
        <end position="123"/>
    </location>
</feature>
<dbReference type="PANTHER" id="PTHR33204">
    <property type="entry name" value="TRANSCRIPTIONAL REGULATOR, MARR FAMILY"/>
    <property type="match status" value="1"/>
</dbReference>
<dbReference type="AlphaFoldDB" id="A0A6A8ABE3"/>
<proteinExistence type="predicted"/>
<evidence type="ECO:0000313" key="5">
    <source>
        <dbReference type="EMBL" id="MQY47258.1"/>
    </source>
</evidence>
<gene>
    <name evidence="5" type="ORF">GAO09_14560</name>
</gene>
<keyword evidence="3" id="KW-0804">Transcription</keyword>
<dbReference type="GO" id="GO:0003677">
    <property type="term" value="F:DNA binding"/>
    <property type="evidence" value="ECO:0007669"/>
    <property type="project" value="UniProtKB-KW"/>
</dbReference>
<sequence length="133" mass="15195">MNTNVRIPQFVGKECDMSNWDAGNCPVRDVINQISGKWSTLLLQALAGRPYRFGELRRLVPDISQRMLTQTLRELQRDGYIDREVFPTKPPSVEYRMTELGMSLFLPLSQVLDWAEANHAAVKAARVRFDAEA</sequence>
<dbReference type="Gene3D" id="1.10.10.10">
    <property type="entry name" value="Winged helix-like DNA-binding domain superfamily/Winged helix DNA-binding domain"/>
    <property type="match status" value="1"/>
</dbReference>
<protein>
    <submittedName>
        <fullName evidence="5">Transcriptional regulator</fullName>
    </submittedName>
</protein>
<evidence type="ECO:0000256" key="3">
    <source>
        <dbReference type="ARBA" id="ARBA00023163"/>
    </source>
</evidence>
<dbReference type="RefSeq" id="WP_153354729.1">
    <property type="nucleotide sequence ID" value="NZ_JAYKOO010000001.1"/>
</dbReference>
<dbReference type="PANTHER" id="PTHR33204:SF39">
    <property type="entry name" value="TRANSCRIPTIONAL REGULATORY PROTEIN"/>
    <property type="match status" value="1"/>
</dbReference>
<dbReference type="PROSITE" id="PS51118">
    <property type="entry name" value="HTH_HXLR"/>
    <property type="match status" value="1"/>
</dbReference>
<evidence type="ECO:0000256" key="2">
    <source>
        <dbReference type="ARBA" id="ARBA00023125"/>
    </source>
</evidence>